<dbReference type="PROSITE" id="PS51257">
    <property type="entry name" value="PROKAR_LIPOPROTEIN"/>
    <property type="match status" value="1"/>
</dbReference>
<dbReference type="InterPro" id="IPR050682">
    <property type="entry name" value="ModA/WtpA"/>
</dbReference>
<evidence type="ECO:0000256" key="5">
    <source>
        <dbReference type="ARBA" id="ARBA00022723"/>
    </source>
</evidence>
<evidence type="ECO:0000256" key="9">
    <source>
        <dbReference type="ARBA" id="ARBA00056002"/>
    </source>
</evidence>
<comment type="subunit">
    <text evidence="10">The complex is composed of two ATP-binding proteins (ModC), two transmembrane proteins (ModB) and a solute-binding protein (ModA).</text>
</comment>
<dbReference type="OrthoDB" id="9785015at2"/>
<dbReference type="Pfam" id="PF13531">
    <property type="entry name" value="SBP_bac_11"/>
    <property type="match status" value="1"/>
</dbReference>
<keyword evidence="6 14" id="KW-0732">Signal</keyword>
<evidence type="ECO:0000256" key="14">
    <source>
        <dbReference type="SAM" id="SignalP"/>
    </source>
</evidence>
<dbReference type="NCBIfam" id="TIGR01256">
    <property type="entry name" value="modA"/>
    <property type="match status" value="1"/>
</dbReference>
<evidence type="ECO:0000256" key="12">
    <source>
        <dbReference type="ARBA" id="ARBA00078141"/>
    </source>
</evidence>
<keyword evidence="5 13" id="KW-0479">Metal-binding</keyword>
<evidence type="ECO:0000256" key="10">
    <source>
        <dbReference type="ARBA" id="ARBA00062515"/>
    </source>
</evidence>
<sequence>MKCKKIVIPILAVLVALSAVGCAAKGKESKAAALEKKEITVFAAASLTESFTEMAKNFEKQKNIKIKFNFAGSQDLASSIKAGAGADIFASANKKYMDDLTKENLISKSNTFTKNTLVVCKSKKSSKDIKDLKDLDKDGVKIIVGDKSVPCGSYFYTALDSAVKGGMLKAEEKDKILKNVKSQELNVKDIVAKVQLGDGDVGIVYKSDITEANKKDLDMIKIDEFSKLNVEYPIGIIKSSKNSSEAETFVDYVNSQEGKTILDKYGFDTGK</sequence>
<dbReference type="Gene3D" id="3.40.190.10">
    <property type="entry name" value="Periplasmic binding protein-like II"/>
    <property type="match status" value="2"/>
</dbReference>
<dbReference type="GO" id="GO:0046872">
    <property type="term" value="F:metal ion binding"/>
    <property type="evidence" value="ECO:0007669"/>
    <property type="project" value="UniProtKB-KW"/>
</dbReference>
<comment type="function">
    <text evidence="9">Involved in the transport of molybdenum into the cell. Part of the binding-protein-dependent transport system ModABCD.</text>
</comment>
<evidence type="ECO:0000256" key="6">
    <source>
        <dbReference type="ARBA" id="ARBA00022729"/>
    </source>
</evidence>
<comment type="subcellular location">
    <subcellularLocation>
        <location evidence="1">Cell membrane</location>
    </subcellularLocation>
</comment>
<dbReference type="PANTHER" id="PTHR30632">
    <property type="entry name" value="MOLYBDATE-BINDING PERIPLASMIC PROTEIN"/>
    <property type="match status" value="1"/>
</dbReference>
<dbReference type="Proteomes" id="UP000286268">
    <property type="component" value="Chromosome"/>
</dbReference>
<evidence type="ECO:0000256" key="2">
    <source>
        <dbReference type="ARBA" id="ARBA00009175"/>
    </source>
</evidence>
<accession>A0A3R5QVX7</accession>
<protein>
    <recommendedName>
        <fullName evidence="11">Molybdate-binding protein ModA</fullName>
    </recommendedName>
    <alternativeName>
        <fullName evidence="12">Molybdate/tungstate-binding protein ModA</fullName>
    </alternativeName>
</protein>
<organism evidence="15 16">
    <name type="scientific">Clostridium manihotivorum</name>
    <dbReference type="NCBI Taxonomy" id="2320868"/>
    <lineage>
        <taxon>Bacteria</taxon>
        <taxon>Bacillati</taxon>
        <taxon>Bacillota</taxon>
        <taxon>Clostridia</taxon>
        <taxon>Eubacteriales</taxon>
        <taxon>Clostridiaceae</taxon>
        <taxon>Clostridium</taxon>
    </lineage>
</organism>
<name>A0A3R5QVX7_9CLOT</name>
<keyword evidence="3" id="KW-0813">Transport</keyword>
<keyword evidence="4" id="KW-1003">Cell membrane</keyword>
<keyword evidence="13" id="KW-0500">Molybdenum</keyword>
<dbReference type="PIRSF" id="PIRSF004846">
    <property type="entry name" value="ModA"/>
    <property type="match status" value="1"/>
</dbReference>
<evidence type="ECO:0000313" key="15">
    <source>
        <dbReference type="EMBL" id="QAA33624.1"/>
    </source>
</evidence>
<evidence type="ECO:0000256" key="4">
    <source>
        <dbReference type="ARBA" id="ARBA00022475"/>
    </source>
</evidence>
<feature type="chain" id="PRO_5038370698" description="Molybdate-binding protein ModA" evidence="14">
    <location>
        <begin position="25"/>
        <end position="271"/>
    </location>
</feature>
<feature type="binding site" evidence="13">
    <location>
        <position position="46"/>
    </location>
    <ligand>
        <name>molybdate</name>
        <dbReference type="ChEBI" id="CHEBI:36264"/>
    </ligand>
</feature>
<evidence type="ECO:0000256" key="3">
    <source>
        <dbReference type="ARBA" id="ARBA00022448"/>
    </source>
</evidence>
<evidence type="ECO:0000256" key="7">
    <source>
        <dbReference type="ARBA" id="ARBA00023136"/>
    </source>
</evidence>
<dbReference type="KEGG" id="cmah:C1I91_19375"/>
<feature type="binding site" evidence="13">
    <location>
        <position position="187"/>
    </location>
    <ligand>
        <name>molybdate</name>
        <dbReference type="ChEBI" id="CHEBI:36264"/>
    </ligand>
</feature>
<dbReference type="RefSeq" id="WP_128214351.1">
    <property type="nucleotide sequence ID" value="NZ_CP025746.1"/>
</dbReference>
<evidence type="ECO:0000313" key="16">
    <source>
        <dbReference type="Proteomes" id="UP000286268"/>
    </source>
</evidence>
<feature type="binding site" evidence="13">
    <location>
        <position position="205"/>
    </location>
    <ligand>
        <name>molybdate</name>
        <dbReference type="ChEBI" id="CHEBI:36264"/>
    </ligand>
</feature>
<feature type="binding site" evidence="13">
    <location>
        <position position="73"/>
    </location>
    <ligand>
        <name>molybdate</name>
        <dbReference type="ChEBI" id="CHEBI:36264"/>
    </ligand>
</feature>
<gene>
    <name evidence="15" type="primary">modA</name>
    <name evidence="15" type="ORF">C1I91_19375</name>
</gene>
<dbReference type="PANTHER" id="PTHR30632:SF0">
    <property type="entry name" value="SULFATE-BINDING PROTEIN"/>
    <property type="match status" value="1"/>
</dbReference>
<dbReference type="FunFam" id="3.40.190.10:FF:000030">
    <property type="entry name" value="Molybdate ABC transporter substrate-binding protein"/>
    <property type="match status" value="1"/>
</dbReference>
<feature type="signal peptide" evidence="14">
    <location>
        <begin position="1"/>
        <end position="24"/>
    </location>
</feature>
<keyword evidence="7" id="KW-0472">Membrane</keyword>
<reference evidence="15 16" key="1">
    <citation type="submission" date="2018-01" db="EMBL/GenBank/DDBJ databases">
        <title>Genome Sequencing and Assembly of Anaerobacter polyendosporus strain CT4.</title>
        <authorList>
            <person name="Tachaapaikoon C."/>
            <person name="Sutheeworapong S."/>
            <person name="Jenjaroenpun P."/>
            <person name="Wongsurawat T."/>
            <person name="Nookeaw I."/>
            <person name="Cheawchanlertfa P."/>
            <person name="Kosugi A."/>
            <person name="Cheevadhanarak S."/>
            <person name="Ratanakhanokchai K."/>
        </authorList>
    </citation>
    <scope>NUCLEOTIDE SEQUENCE [LARGE SCALE GENOMIC DNA]</scope>
    <source>
        <strain evidence="15 16">CT4</strain>
    </source>
</reference>
<keyword evidence="8" id="KW-0826">Tungsten</keyword>
<evidence type="ECO:0000256" key="13">
    <source>
        <dbReference type="PIRSR" id="PIRSR004846-1"/>
    </source>
</evidence>
<dbReference type="AlphaFoldDB" id="A0A3R5QVX7"/>
<dbReference type="EMBL" id="CP025746">
    <property type="protein sequence ID" value="QAA33624.1"/>
    <property type="molecule type" value="Genomic_DNA"/>
</dbReference>
<dbReference type="GO" id="GO:0005886">
    <property type="term" value="C:plasma membrane"/>
    <property type="evidence" value="ECO:0007669"/>
    <property type="project" value="UniProtKB-SubCell"/>
</dbReference>
<evidence type="ECO:0000256" key="1">
    <source>
        <dbReference type="ARBA" id="ARBA00004236"/>
    </source>
</evidence>
<dbReference type="GO" id="GO:0015689">
    <property type="term" value="P:molybdate ion transport"/>
    <property type="evidence" value="ECO:0007669"/>
    <property type="project" value="InterPro"/>
</dbReference>
<dbReference type="InterPro" id="IPR005950">
    <property type="entry name" value="ModA"/>
</dbReference>
<evidence type="ECO:0000256" key="8">
    <source>
        <dbReference type="ARBA" id="ARBA00023245"/>
    </source>
</evidence>
<proteinExistence type="inferred from homology"/>
<dbReference type="SUPFAM" id="SSF53850">
    <property type="entry name" value="Periplasmic binding protein-like II"/>
    <property type="match status" value="1"/>
</dbReference>
<keyword evidence="16" id="KW-1185">Reference proteome</keyword>
<evidence type="ECO:0000256" key="11">
    <source>
        <dbReference type="ARBA" id="ARBA00073171"/>
    </source>
</evidence>
<dbReference type="GO" id="GO:0030973">
    <property type="term" value="F:molybdate ion binding"/>
    <property type="evidence" value="ECO:0007669"/>
    <property type="project" value="TreeGrafter"/>
</dbReference>
<comment type="similarity">
    <text evidence="2">Belongs to the bacterial solute-binding protein ModA family.</text>
</comment>